<sequence>MLFSSLFYDSASSENFSGHPGVERCPFLRNINGATTFSFSSALPVSARGSKGLIFEDGPGFESAFKLFHGLSTFGPFGFNFYNGKGKKQNKKPNNLDQSHKKPNKPDQNSMKARGRSWSDSRGAVEVASHGGRVGQCKVVRSEARLRRQAGRGRRRSGATDGGAGTGW</sequence>
<evidence type="ECO:0000256" key="1">
    <source>
        <dbReference type="SAM" id="MobiDB-lite"/>
    </source>
</evidence>
<dbReference type="OMA" id="WSHNLFI"/>
<accession>A0A3B6QF89</accession>
<dbReference type="Gramene" id="TraesROB_scaffold_018413_01G000100.1">
    <property type="protein sequence ID" value="TraesROB_scaffold_018413_01G000100.1"/>
    <property type="gene ID" value="TraesROB_scaffold_018413_01G000100"/>
</dbReference>
<dbReference type="PANTHER" id="PTHR31033:SF18">
    <property type="entry name" value="OS06G0115800 PROTEIN"/>
    <property type="match status" value="1"/>
</dbReference>
<dbReference type="PANTHER" id="PTHR31033">
    <property type="entry name" value="PROTEIN, PUTATIVE-RELATED"/>
    <property type="match status" value="1"/>
</dbReference>
<feature type="compositionally biased region" description="Basic residues" evidence="1">
    <location>
        <begin position="147"/>
        <end position="157"/>
    </location>
</feature>
<dbReference type="PaxDb" id="4565-Traes_3DL_7875A70BA.2"/>
<organism evidence="2">
    <name type="scientific">Triticum aestivum</name>
    <name type="common">Wheat</name>
    <dbReference type="NCBI Taxonomy" id="4565"/>
    <lineage>
        <taxon>Eukaryota</taxon>
        <taxon>Viridiplantae</taxon>
        <taxon>Streptophyta</taxon>
        <taxon>Embryophyta</taxon>
        <taxon>Tracheophyta</taxon>
        <taxon>Spermatophyta</taxon>
        <taxon>Magnoliopsida</taxon>
        <taxon>Liliopsida</taxon>
        <taxon>Poales</taxon>
        <taxon>Poaceae</taxon>
        <taxon>BOP clade</taxon>
        <taxon>Pooideae</taxon>
        <taxon>Triticodae</taxon>
        <taxon>Triticeae</taxon>
        <taxon>Triticinae</taxon>
        <taxon>Triticum</taxon>
    </lineage>
</organism>
<dbReference type="Gramene" id="TraesWEE_scaffold_005205_01G000100.1">
    <property type="protein sequence ID" value="TraesWEE_scaffold_005205_01G000100.1"/>
    <property type="gene ID" value="TraesWEE_scaffold_005205_01G000100"/>
</dbReference>
<dbReference type="Gramene" id="TraesCAD_scaffold_040210_01G000100.1">
    <property type="protein sequence ID" value="TraesCAD_scaffold_040210_01G000100.1"/>
    <property type="gene ID" value="TraesCAD_scaffold_040210_01G000100"/>
</dbReference>
<dbReference type="Proteomes" id="UP000019116">
    <property type="component" value="Chromosome 6D"/>
</dbReference>
<reference evidence="2" key="2">
    <citation type="submission" date="2018-10" db="UniProtKB">
        <authorList>
            <consortium name="EnsemblPlants"/>
        </authorList>
    </citation>
    <scope>IDENTIFICATION</scope>
</reference>
<dbReference type="AlphaFoldDB" id="A0A3B6QF89"/>
<dbReference type="Gramene" id="TraesCS6D03G0508100.2">
    <property type="protein sequence ID" value="TraesCS6D03G0508100.2.CDS"/>
    <property type="gene ID" value="TraesCS6D03G0508100"/>
</dbReference>
<evidence type="ECO:0000313" key="3">
    <source>
        <dbReference type="Proteomes" id="UP000019116"/>
    </source>
</evidence>
<feature type="region of interest" description="Disordered" evidence="1">
    <location>
        <begin position="84"/>
        <end position="168"/>
    </location>
</feature>
<proteinExistence type="predicted"/>
<evidence type="ECO:0000313" key="2">
    <source>
        <dbReference type="EnsemblPlants" id="TraesCS6D02G203500.1"/>
    </source>
</evidence>
<keyword evidence="3" id="KW-1185">Reference proteome</keyword>
<dbReference type="OrthoDB" id="2148418at2759"/>
<name>A0A3B6QF89_WHEAT</name>
<dbReference type="EnsemblPlants" id="TraesCS6D02G203500.1">
    <property type="protein sequence ID" value="TraesCS6D02G203500.1"/>
    <property type="gene ID" value="TraesCS6D02G203500"/>
</dbReference>
<dbReference type="Gramene" id="TraesCLE_scaffold_015981_01G000100.1">
    <property type="protein sequence ID" value="TraesCLE_scaffold_015981_01G000100.1"/>
    <property type="gene ID" value="TraesCLE_scaffold_015981_01G000100"/>
</dbReference>
<dbReference type="Gramene" id="TraesCS6D02G203500.1">
    <property type="protein sequence ID" value="TraesCS6D02G203500.1"/>
    <property type="gene ID" value="TraesCS6D02G203500"/>
</dbReference>
<reference evidence="2" key="1">
    <citation type="submission" date="2018-08" db="EMBL/GenBank/DDBJ databases">
        <authorList>
            <person name="Rossello M."/>
        </authorList>
    </citation>
    <scope>NUCLEOTIDE SEQUENCE [LARGE SCALE GENOMIC DNA]</scope>
    <source>
        <strain evidence="2">cv. Chinese Spring</strain>
    </source>
</reference>
<protein>
    <submittedName>
        <fullName evidence="2">Uncharacterized protein</fullName>
    </submittedName>
</protein>